<dbReference type="Proteomes" id="UP000738349">
    <property type="component" value="Unassembled WGS sequence"/>
</dbReference>
<evidence type="ECO:0000313" key="1">
    <source>
        <dbReference type="EMBL" id="KAH7125823.1"/>
    </source>
</evidence>
<keyword evidence="2" id="KW-1185">Reference proteome</keyword>
<protein>
    <submittedName>
        <fullName evidence="1">Uncharacterized protein</fullName>
    </submittedName>
</protein>
<accession>A0A9P9IKP6</accession>
<comment type="caution">
    <text evidence="1">The sequence shown here is derived from an EMBL/GenBank/DDBJ whole genome shotgun (WGS) entry which is preliminary data.</text>
</comment>
<sequence>MKIDYAVLVEQLFLDISLNDVLNKTSGLSLVEPWAGMYVDAVLDSRYGDAVWARYQIEGNVQNGIIDGSNLTVLESIEEDAMGYKVGAPEQYAEAQLLYADTNTTDGHPEVIEIILRDDWKTFLTAAFRKTVNAIRQTYEEL</sequence>
<gene>
    <name evidence="1" type="ORF">EDB81DRAFT_201278</name>
</gene>
<proteinExistence type="predicted"/>
<dbReference type="AlphaFoldDB" id="A0A9P9IKP6"/>
<organism evidence="1 2">
    <name type="scientific">Dactylonectria macrodidyma</name>
    <dbReference type="NCBI Taxonomy" id="307937"/>
    <lineage>
        <taxon>Eukaryota</taxon>
        <taxon>Fungi</taxon>
        <taxon>Dikarya</taxon>
        <taxon>Ascomycota</taxon>
        <taxon>Pezizomycotina</taxon>
        <taxon>Sordariomycetes</taxon>
        <taxon>Hypocreomycetidae</taxon>
        <taxon>Hypocreales</taxon>
        <taxon>Nectriaceae</taxon>
        <taxon>Dactylonectria</taxon>
    </lineage>
</organism>
<name>A0A9P9IKP6_9HYPO</name>
<dbReference type="EMBL" id="JAGMUV010000020">
    <property type="protein sequence ID" value="KAH7125823.1"/>
    <property type="molecule type" value="Genomic_DNA"/>
</dbReference>
<evidence type="ECO:0000313" key="2">
    <source>
        <dbReference type="Proteomes" id="UP000738349"/>
    </source>
</evidence>
<dbReference type="OrthoDB" id="5100247at2759"/>
<reference evidence="1" key="1">
    <citation type="journal article" date="2021" name="Nat. Commun.">
        <title>Genetic determinants of endophytism in the Arabidopsis root mycobiome.</title>
        <authorList>
            <person name="Mesny F."/>
            <person name="Miyauchi S."/>
            <person name="Thiergart T."/>
            <person name="Pickel B."/>
            <person name="Atanasova L."/>
            <person name="Karlsson M."/>
            <person name="Huettel B."/>
            <person name="Barry K.W."/>
            <person name="Haridas S."/>
            <person name="Chen C."/>
            <person name="Bauer D."/>
            <person name="Andreopoulos W."/>
            <person name="Pangilinan J."/>
            <person name="LaButti K."/>
            <person name="Riley R."/>
            <person name="Lipzen A."/>
            <person name="Clum A."/>
            <person name="Drula E."/>
            <person name="Henrissat B."/>
            <person name="Kohler A."/>
            <person name="Grigoriev I.V."/>
            <person name="Martin F.M."/>
            <person name="Hacquard S."/>
        </authorList>
    </citation>
    <scope>NUCLEOTIDE SEQUENCE</scope>
    <source>
        <strain evidence="1">MPI-CAGE-AT-0147</strain>
    </source>
</reference>